<protein>
    <recommendedName>
        <fullName evidence="1">2EXR domain-containing protein</fullName>
    </recommendedName>
</protein>
<sequence>MEDGQTASGTSHPIIDFPQFTKLPTEIRLQIWRHALEAPRLIDTRATYLALRRTPHWTDGCGRRREHASPLCFVDRESRCAVLDHRPYVFFGTETAAAPGLPRERIEKSMPCSLEFAAAANDVVAVCAGALALRPAYRFSGDCGGIRRVLVPESADRLFDVLGHGPWHPSGWPHTASMRRAMAREAFARLHSVLGRGDLRTVYCLPDGWTSTALGPGGALGPPGWASDWNGDEVLRNMVTLYDVVEDEGGGEKGRKEEGDA</sequence>
<organism evidence="2 3">
    <name type="scientific">Monosporascus cannonballus</name>
    <dbReference type="NCBI Taxonomy" id="155416"/>
    <lineage>
        <taxon>Eukaryota</taxon>
        <taxon>Fungi</taxon>
        <taxon>Dikarya</taxon>
        <taxon>Ascomycota</taxon>
        <taxon>Pezizomycotina</taxon>
        <taxon>Sordariomycetes</taxon>
        <taxon>Xylariomycetidae</taxon>
        <taxon>Xylariales</taxon>
        <taxon>Xylariales incertae sedis</taxon>
        <taxon>Monosporascus</taxon>
    </lineage>
</organism>
<evidence type="ECO:0000313" key="3">
    <source>
        <dbReference type="Proteomes" id="UP000294003"/>
    </source>
</evidence>
<name>A0ABY0GYK5_9PEZI</name>
<reference evidence="2 3" key="1">
    <citation type="submission" date="2018-06" db="EMBL/GenBank/DDBJ databases">
        <title>Complete Genomes of Monosporascus.</title>
        <authorList>
            <person name="Robinson A.J."/>
            <person name="Natvig D.O."/>
        </authorList>
    </citation>
    <scope>NUCLEOTIDE SEQUENCE [LARGE SCALE GENOMIC DNA]</scope>
    <source>
        <strain evidence="2 3">CBS 609.92</strain>
    </source>
</reference>
<comment type="caution">
    <text evidence="2">The sequence shown here is derived from an EMBL/GenBank/DDBJ whole genome shotgun (WGS) entry which is preliminary data.</text>
</comment>
<gene>
    <name evidence="2" type="ORF">DL762_008744</name>
</gene>
<dbReference type="EMBL" id="QJNS01000389">
    <property type="protein sequence ID" value="RYO78337.1"/>
    <property type="molecule type" value="Genomic_DNA"/>
</dbReference>
<dbReference type="InterPro" id="IPR045518">
    <property type="entry name" value="2EXR"/>
</dbReference>
<dbReference type="Pfam" id="PF20150">
    <property type="entry name" value="2EXR"/>
    <property type="match status" value="1"/>
</dbReference>
<evidence type="ECO:0000259" key="1">
    <source>
        <dbReference type="Pfam" id="PF20150"/>
    </source>
</evidence>
<evidence type="ECO:0000313" key="2">
    <source>
        <dbReference type="EMBL" id="RYO78337.1"/>
    </source>
</evidence>
<feature type="domain" description="2EXR" evidence="1">
    <location>
        <begin position="17"/>
        <end position="94"/>
    </location>
</feature>
<keyword evidence="3" id="KW-1185">Reference proteome</keyword>
<accession>A0ABY0GYK5</accession>
<dbReference type="Proteomes" id="UP000294003">
    <property type="component" value="Unassembled WGS sequence"/>
</dbReference>
<proteinExistence type="predicted"/>